<proteinExistence type="predicted"/>
<dbReference type="PANTHER" id="PTHR10039:SF5">
    <property type="entry name" value="NACHT DOMAIN-CONTAINING PROTEIN"/>
    <property type="match status" value="1"/>
</dbReference>
<dbReference type="InterPro" id="IPR029058">
    <property type="entry name" value="AB_hydrolase_fold"/>
</dbReference>
<evidence type="ECO:0000259" key="3">
    <source>
        <dbReference type="Pfam" id="PF24883"/>
    </source>
</evidence>
<feature type="region of interest" description="Disordered" evidence="2">
    <location>
        <begin position="909"/>
        <end position="932"/>
    </location>
</feature>
<sequence>MASLVPKVYRARNLSSDADSKLSAAKIISAHLGDVAADDVVVYSVADEARTESATKTRTATVMFRKPPSLLQQDSRAQEWVVRNAGNIGPIIDTHFFGLTSLNHVNEPQHRVDCIAICGLAGHPFGSWQPHGGDKDYMWIRDTLPAHLPHVRFYIYGYDTAIAGSNSTQNVKDISGTLINTLQACNLGTSDAKPLVFLAHSLGGVVLKQALVQVAKISGKTLGQRLSILDKISGIIFFGVPSSPMPFESLHSIVQAQPNEGLVRDLTNKSEYLGELEDQFSHIPFLENMTTFWAYETKLTRTVAKARDGALSMSGPLALLVDRASATSQSIYSHRDATIQIDEDHSGIVKFRQSDTALTIIIHKLQIMVGQDVRPISGPHQGTSGYTSKLLGPAQEPSRREAFHWDLSAIRDALRASQRDLREDQIEKNYEGTFSWVYDDDTTGFRQWLLGGRGIYWIRGKPGSGKSTLMKYIYHNERTAQLLHEWGPPGSRAEQMQLGFFFHHRGSEVQRSFSGLLRSIITQIFEQKPQLLSCLGPALDATYHETAATRGLGSLQSELEKVFTEAGLQQLQEEELAVLLRCQQTKPRQSKGSTSLARELRRLLKSRGVVIEDVTGPDGPLWPDSSANEALLSEVQREELRLSFYTREEEGGYLWSQSQLLNIIDALFTQRILSMHICLFLDALDEYDGEPEFITGFLRHIQERGEGSRCRMRICFSSRPWAVFERHFGSSPGFAIHKYNEDDISRYCWNSIDERFPNGLIPLSSLVPSIIERARGVFVWVRLVLRDLFEAVTNSRNEGEGHLRESLKQCLDSLPDELDDYYESIIDRIEETFRWAAYVVLEILSRIEETVRVDTMLKALAISKATTGEEAERGFRKLHLADKMREAKSRLRSLSGSLIEFRAITARGPSVEPPVDNGDVDDSDDGDSNGSPEAEVVQLMHQTVKDFVLTPDFKRIVLRSRSAHVVENGHTFLARTYLFDHGLRHNYRSEVQFVRQAQSAERTTGKSQFRVFQHRESAYRMFERLIGFANVSTILPGPADPNDPEIALSIAASSGLLLYLEDSLVENPSVFANSRIDLLWLLVHALMRIHGSQLPCETALAVANLMIKNGYTPPSLSSFITRSKVGRVEYGETIMRLILMILQARDSMGCNIWEDTNGGGASVLSGEAAEYVQEWGRSYPELVREWEGAQEPKQAWRRRRLYAYKLKGMFRRS</sequence>
<reference evidence="4" key="1">
    <citation type="submission" date="2023-06" db="EMBL/GenBank/DDBJ databases">
        <title>Genome-scale phylogeny and comparative genomics of the fungal order Sordariales.</title>
        <authorList>
            <consortium name="Lawrence Berkeley National Laboratory"/>
            <person name="Hensen N."/>
            <person name="Bonometti L."/>
            <person name="Westerberg I."/>
            <person name="Brannstrom I.O."/>
            <person name="Guillou S."/>
            <person name="Cros-Aarteil S."/>
            <person name="Calhoun S."/>
            <person name="Haridas S."/>
            <person name="Kuo A."/>
            <person name="Mondo S."/>
            <person name="Pangilinan J."/>
            <person name="Riley R."/>
            <person name="Labutti K."/>
            <person name="Andreopoulos B."/>
            <person name="Lipzen A."/>
            <person name="Chen C."/>
            <person name="Yanf M."/>
            <person name="Daum C."/>
            <person name="Ng V."/>
            <person name="Clum A."/>
            <person name="Steindorff A."/>
            <person name="Ohm R."/>
            <person name="Martin F."/>
            <person name="Silar P."/>
            <person name="Natvig D."/>
            <person name="Lalanne C."/>
            <person name="Gautier V."/>
            <person name="Ament-Velasquez S.L."/>
            <person name="Kruys A."/>
            <person name="Hutchinson M.I."/>
            <person name="Powell A.J."/>
            <person name="Barry K."/>
            <person name="Miller A.N."/>
            <person name="Grigoriev I.V."/>
            <person name="Debuchy R."/>
            <person name="Gladieux P."/>
            <person name="Thoren M.H."/>
            <person name="Johannesson H."/>
        </authorList>
    </citation>
    <scope>NUCLEOTIDE SEQUENCE</scope>
    <source>
        <strain evidence="4">CBS 606.72</strain>
    </source>
</reference>
<evidence type="ECO:0000313" key="4">
    <source>
        <dbReference type="EMBL" id="KAK0613711.1"/>
    </source>
</evidence>
<name>A0AA39WE44_9PEZI</name>
<protein>
    <recommendedName>
        <fullName evidence="3">Nephrocystin 3-like N-terminal domain-containing protein</fullName>
    </recommendedName>
</protein>
<dbReference type="Proteomes" id="UP001175000">
    <property type="component" value="Unassembled WGS sequence"/>
</dbReference>
<evidence type="ECO:0000313" key="5">
    <source>
        <dbReference type="Proteomes" id="UP001175000"/>
    </source>
</evidence>
<accession>A0AA39WE44</accession>
<evidence type="ECO:0000256" key="2">
    <source>
        <dbReference type="SAM" id="MobiDB-lite"/>
    </source>
</evidence>
<keyword evidence="5" id="KW-1185">Reference proteome</keyword>
<dbReference type="SUPFAM" id="SSF53474">
    <property type="entry name" value="alpha/beta-Hydrolases"/>
    <property type="match status" value="1"/>
</dbReference>
<dbReference type="EMBL" id="JAULSU010000006">
    <property type="protein sequence ID" value="KAK0613711.1"/>
    <property type="molecule type" value="Genomic_DNA"/>
</dbReference>
<keyword evidence="1" id="KW-0677">Repeat</keyword>
<feature type="compositionally biased region" description="Acidic residues" evidence="2">
    <location>
        <begin position="918"/>
        <end position="927"/>
    </location>
</feature>
<evidence type="ECO:0000256" key="1">
    <source>
        <dbReference type="ARBA" id="ARBA00022737"/>
    </source>
</evidence>
<dbReference type="AlphaFoldDB" id="A0AA39WE44"/>
<organism evidence="4 5">
    <name type="scientific">Immersiella caudata</name>
    <dbReference type="NCBI Taxonomy" id="314043"/>
    <lineage>
        <taxon>Eukaryota</taxon>
        <taxon>Fungi</taxon>
        <taxon>Dikarya</taxon>
        <taxon>Ascomycota</taxon>
        <taxon>Pezizomycotina</taxon>
        <taxon>Sordariomycetes</taxon>
        <taxon>Sordariomycetidae</taxon>
        <taxon>Sordariales</taxon>
        <taxon>Lasiosphaeriaceae</taxon>
        <taxon>Immersiella</taxon>
    </lineage>
</organism>
<feature type="domain" description="Nephrocystin 3-like N-terminal" evidence="3">
    <location>
        <begin position="432"/>
        <end position="541"/>
    </location>
</feature>
<comment type="caution">
    <text evidence="4">The sequence shown here is derived from an EMBL/GenBank/DDBJ whole genome shotgun (WGS) entry which is preliminary data.</text>
</comment>
<dbReference type="InterPro" id="IPR056884">
    <property type="entry name" value="NPHP3-like_N"/>
</dbReference>
<gene>
    <name evidence="4" type="ORF">B0T14DRAFT_461687</name>
</gene>
<dbReference type="Pfam" id="PF24883">
    <property type="entry name" value="NPHP3_N"/>
    <property type="match status" value="1"/>
</dbReference>
<dbReference type="PANTHER" id="PTHR10039">
    <property type="entry name" value="AMELOGENIN"/>
    <property type="match status" value="1"/>
</dbReference>